<evidence type="ECO:0000256" key="1">
    <source>
        <dbReference type="SAM" id="Phobius"/>
    </source>
</evidence>
<evidence type="ECO:0008006" key="3">
    <source>
        <dbReference type="Google" id="ProtNLM"/>
    </source>
</evidence>
<dbReference type="EMBL" id="PP869623">
    <property type="protein sequence ID" value="XCN28028.1"/>
    <property type="molecule type" value="Genomic_DNA"/>
</dbReference>
<proteinExistence type="predicted"/>
<feature type="transmembrane region" description="Helical" evidence="1">
    <location>
        <begin position="54"/>
        <end position="73"/>
    </location>
</feature>
<keyword evidence="1" id="KW-0472">Membrane</keyword>
<name>A0AAU8KXN5_9CAUD</name>
<sequence>MTSKIIETLEKFSEKGRDMSLLFAVYLFFGWSFVALASSAIFNADEETVIALEIIWYSGAVVFLPFVMSKQLLNLLTGRSRRRATFIAKTNQIVTENQAYLKERK</sequence>
<organism evidence="2">
    <name type="scientific">Serratia phage Kevin</name>
    <dbReference type="NCBI Taxonomy" id="3161161"/>
    <lineage>
        <taxon>Viruses</taxon>
        <taxon>Duplodnaviria</taxon>
        <taxon>Heunggongvirae</taxon>
        <taxon>Uroviricota</taxon>
        <taxon>Caudoviricetes</taxon>
        <taxon>Pantevenvirales</taxon>
        <taxon>Ackermannviridae</taxon>
        <taxon>Miltonvirus</taxon>
    </lineage>
</organism>
<protein>
    <recommendedName>
        <fullName evidence="3">Holin</fullName>
    </recommendedName>
</protein>
<evidence type="ECO:0000313" key="2">
    <source>
        <dbReference type="EMBL" id="XCN28028.1"/>
    </source>
</evidence>
<keyword evidence="1" id="KW-0812">Transmembrane</keyword>
<accession>A0AAU8KXN5</accession>
<reference evidence="2" key="1">
    <citation type="submission" date="2024-06" db="EMBL/GenBank/DDBJ databases">
        <authorList>
            <person name="Melgar S."/>
            <person name="Ryabinky S."/>
            <person name="Merugu K."/>
            <person name="Desisa B."/>
            <person name="Truong H."/>
            <person name="Jamal R."/>
            <person name="Sandhu A."/>
            <person name="Johnson A."/>
        </authorList>
    </citation>
    <scope>NUCLEOTIDE SEQUENCE</scope>
</reference>
<feature type="transmembrane region" description="Helical" evidence="1">
    <location>
        <begin position="21"/>
        <end position="42"/>
    </location>
</feature>
<keyword evidence="1" id="KW-1133">Transmembrane helix</keyword>